<dbReference type="Pfam" id="PF05649">
    <property type="entry name" value="Peptidase_M13_N"/>
    <property type="match status" value="1"/>
</dbReference>
<reference evidence="2" key="1">
    <citation type="submission" date="2020-03" db="EMBL/GenBank/DDBJ databases">
        <title>A transcriptome and proteome of the tick Rhipicephalus microplus shaped by the genetic composition of its hosts and developmental stage.</title>
        <authorList>
            <person name="Garcia G.R."/>
            <person name="Ribeiro J.M.C."/>
            <person name="Maruyama S.R."/>
            <person name="Gardinasse L.G."/>
            <person name="Nelson K."/>
            <person name="Ferreira B.R."/>
            <person name="Andrade T.G."/>
            <person name="Santos I.K.F.M."/>
        </authorList>
    </citation>
    <scope>NUCLEOTIDE SEQUENCE</scope>
    <source>
        <strain evidence="2">NSGR</strain>
        <tissue evidence="2">Salivary glands</tissue>
    </source>
</reference>
<dbReference type="InterPro" id="IPR042089">
    <property type="entry name" value="Peptidase_M13_dom_2"/>
</dbReference>
<dbReference type="EMBL" id="GIKN01001571">
    <property type="protein sequence ID" value="NIE43844.1"/>
    <property type="molecule type" value="Transcribed_RNA"/>
</dbReference>
<dbReference type="SUPFAM" id="SSF55486">
    <property type="entry name" value="Metalloproteases ('zincins'), catalytic domain"/>
    <property type="match status" value="1"/>
</dbReference>
<dbReference type="GO" id="GO:0006508">
    <property type="term" value="P:proteolysis"/>
    <property type="evidence" value="ECO:0007669"/>
    <property type="project" value="InterPro"/>
</dbReference>
<evidence type="ECO:0000259" key="1">
    <source>
        <dbReference type="Pfam" id="PF05649"/>
    </source>
</evidence>
<evidence type="ECO:0000313" key="2">
    <source>
        <dbReference type="EMBL" id="NIE43844.1"/>
    </source>
</evidence>
<dbReference type="VEuPathDB" id="VectorBase:LOC119181804"/>
<protein>
    <submittedName>
        <fullName evidence="2">Putative m13 peptidase</fullName>
    </submittedName>
</protein>
<feature type="domain" description="Peptidase M13 N-terminal" evidence="1">
    <location>
        <begin position="3"/>
        <end position="283"/>
    </location>
</feature>
<name>A0A6G4ZYQ0_RHIMP</name>
<dbReference type="OrthoDB" id="6503838at2759"/>
<dbReference type="InterPro" id="IPR008753">
    <property type="entry name" value="Peptidase_M13_N"/>
</dbReference>
<organism evidence="2">
    <name type="scientific">Rhipicephalus microplus</name>
    <name type="common">Cattle tick</name>
    <name type="synonym">Boophilus microplus</name>
    <dbReference type="NCBI Taxonomy" id="6941"/>
    <lineage>
        <taxon>Eukaryota</taxon>
        <taxon>Metazoa</taxon>
        <taxon>Ecdysozoa</taxon>
        <taxon>Arthropoda</taxon>
        <taxon>Chelicerata</taxon>
        <taxon>Arachnida</taxon>
        <taxon>Acari</taxon>
        <taxon>Parasitiformes</taxon>
        <taxon>Ixodida</taxon>
        <taxon>Ixodoidea</taxon>
        <taxon>Ixodidae</taxon>
        <taxon>Rhipicephalinae</taxon>
        <taxon>Rhipicephalus</taxon>
        <taxon>Boophilus</taxon>
    </lineage>
</organism>
<dbReference type="Gene3D" id="1.10.1380.10">
    <property type="entry name" value="Neutral endopeptidase , domain2"/>
    <property type="match status" value="1"/>
</dbReference>
<sequence length="298" mass="34677">MKNELKRIIENVTNFDQPQNLMEMAATMYQACICEYYEEEQLIPMVRYLLREWGFPLWPAMRPTEVPYRNYTELLEATSLWPFFAVNVGQDLNDTDRFIIQLDEAPLPILGRQTLLNPNTSDFNRRIVDAYLFLITRAVIVLNPNATEYDARSIAERIFVLEARLASMTENPDERRDINALYQKISIGNLTKEVPNIPTLACLNRTFSLANITLNETEEVAIFGMSYIKKANDFFGCIYDLTDMYNLAGWRRIFKLLLLTSKRFSKAWRNLLQIAYGVRKENRIGNIASRRSPVRCLS</sequence>
<proteinExistence type="predicted"/>
<dbReference type="AlphaFoldDB" id="A0A6G4ZYQ0"/>
<accession>A0A6G4ZYQ0</accession>